<sequence length="190" mass="21259">MKTTILILVLLFASVALCCSENIDCTESDSPICESGTCVECTGTSHCDKDKYCDLDKNKCMSYSDDNKYGEFCHTEDCTLYETNEVCGKCEQDDSENWVKVWQGVCYRNKCYPCKVGTDDMGDQLTQHIGVECKPTGVSGIEGKVVYQQQGSARPKDLQQSSLSIAYFVIGFFFFFFVCVQCLIVMKLGK</sequence>
<dbReference type="Proteomes" id="UP001146793">
    <property type="component" value="Unassembled WGS sequence"/>
</dbReference>
<name>A0AAV7YEM9_9EUKA</name>
<keyword evidence="1" id="KW-1133">Transmembrane helix</keyword>
<feature type="signal peptide" evidence="2">
    <location>
        <begin position="1"/>
        <end position="20"/>
    </location>
</feature>
<reference evidence="3" key="1">
    <citation type="submission" date="2022-08" db="EMBL/GenBank/DDBJ databases">
        <title>Novel sulphate-reducing endosymbionts in the free-living metamonad Anaeramoeba.</title>
        <authorList>
            <person name="Jerlstrom-Hultqvist J."/>
            <person name="Cepicka I."/>
            <person name="Gallot-Lavallee L."/>
            <person name="Salas-Leiva D."/>
            <person name="Curtis B.A."/>
            <person name="Zahonova K."/>
            <person name="Pipaliya S."/>
            <person name="Dacks J."/>
            <person name="Roger A.J."/>
        </authorList>
    </citation>
    <scope>NUCLEOTIDE SEQUENCE</scope>
    <source>
        <strain evidence="3">Busselton2</strain>
    </source>
</reference>
<keyword evidence="1" id="KW-0472">Membrane</keyword>
<proteinExistence type="predicted"/>
<evidence type="ECO:0000256" key="2">
    <source>
        <dbReference type="SAM" id="SignalP"/>
    </source>
</evidence>
<organism evidence="3 4">
    <name type="scientific">Anaeramoeba flamelloides</name>
    <dbReference type="NCBI Taxonomy" id="1746091"/>
    <lineage>
        <taxon>Eukaryota</taxon>
        <taxon>Metamonada</taxon>
        <taxon>Anaeramoebidae</taxon>
        <taxon>Anaeramoeba</taxon>
    </lineage>
</organism>
<evidence type="ECO:0000313" key="3">
    <source>
        <dbReference type="EMBL" id="KAJ3428248.1"/>
    </source>
</evidence>
<evidence type="ECO:0000313" key="4">
    <source>
        <dbReference type="Proteomes" id="UP001146793"/>
    </source>
</evidence>
<evidence type="ECO:0000256" key="1">
    <source>
        <dbReference type="SAM" id="Phobius"/>
    </source>
</evidence>
<dbReference type="AlphaFoldDB" id="A0AAV7YEM9"/>
<protein>
    <submittedName>
        <fullName evidence="3">Uncharacterized protein</fullName>
    </submittedName>
</protein>
<keyword evidence="2" id="KW-0732">Signal</keyword>
<comment type="caution">
    <text evidence="3">The sequence shown here is derived from an EMBL/GenBank/DDBJ whole genome shotgun (WGS) entry which is preliminary data.</text>
</comment>
<feature type="transmembrane region" description="Helical" evidence="1">
    <location>
        <begin position="165"/>
        <end position="186"/>
    </location>
</feature>
<dbReference type="EMBL" id="JANTQA010000060">
    <property type="protein sequence ID" value="KAJ3428248.1"/>
    <property type="molecule type" value="Genomic_DNA"/>
</dbReference>
<keyword evidence="1" id="KW-0812">Transmembrane</keyword>
<accession>A0AAV7YEM9</accession>
<gene>
    <name evidence="3" type="ORF">M0812_25880</name>
</gene>
<feature type="chain" id="PRO_5043821126" evidence="2">
    <location>
        <begin position="21"/>
        <end position="190"/>
    </location>
</feature>